<keyword evidence="2" id="KW-1185">Reference proteome</keyword>
<dbReference type="Proteomes" id="UP001501474">
    <property type="component" value="Unassembled WGS sequence"/>
</dbReference>
<protein>
    <submittedName>
        <fullName evidence="1">Uncharacterized protein</fullName>
    </submittedName>
</protein>
<accession>A0ABP5QQH5</accession>
<dbReference type="EMBL" id="BAAART010000080">
    <property type="protein sequence ID" value="GAA2239670.1"/>
    <property type="molecule type" value="Genomic_DNA"/>
</dbReference>
<gene>
    <name evidence="1" type="ORF">GCM10010104_38660</name>
</gene>
<sequence length="39" mass="4318">MPDTQYLFEGPSNDKAPVEAALRHLLEHGREENIVPTAA</sequence>
<name>A0ABP5QQH5_9ACTN</name>
<evidence type="ECO:0000313" key="2">
    <source>
        <dbReference type="Proteomes" id="UP001501474"/>
    </source>
</evidence>
<comment type="caution">
    <text evidence="1">The sequence shown here is derived from an EMBL/GenBank/DDBJ whole genome shotgun (WGS) entry which is preliminary data.</text>
</comment>
<reference evidence="2" key="1">
    <citation type="journal article" date="2019" name="Int. J. Syst. Evol. Microbiol.">
        <title>The Global Catalogue of Microorganisms (GCM) 10K type strain sequencing project: providing services to taxonomists for standard genome sequencing and annotation.</title>
        <authorList>
            <consortium name="The Broad Institute Genomics Platform"/>
            <consortium name="The Broad Institute Genome Sequencing Center for Infectious Disease"/>
            <person name="Wu L."/>
            <person name="Ma J."/>
        </authorList>
    </citation>
    <scope>NUCLEOTIDE SEQUENCE [LARGE SCALE GENOMIC DNA]</scope>
    <source>
        <strain evidence="2">JCM 3053</strain>
    </source>
</reference>
<evidence type="ECO:0000313" key="1">
    <source>
        <dbReference type="EMBL" id="GAA2239670.1"/>
    </source>
</evidence>
<proteinExistence type="predicted"/>
<organism evidence="1 2">
    <name type="scientific">Streptomyces indiaensis</name>
    <dbReference type="NCBI Taxonomy" id="284033"/>
    <lineage>
        <taxon>Bacteria</taxon>
        <taxon>Bacillati</taxon>
        <taxon>Actinomycetota</taxon>
        <taxon>Actinomycetes</taxon>
        <taxon>Kitasatosporales</taxon>
        <taxon>Streptomycetaceae</taxon>
        <taxon>Streptomyces</taxon>
    </lineage>
</organism>